<gene>
    <name evidence="10" type="primary">ccmE</name>
    <name evidence="10" type="synonym">cycJ</name>
    <name evidence="12" type="ORF">FHR19_002769</name>
</gene>
<dbReference type="PANTHER" id="PTHR34128:SF2">
    <property type="entry name" value="CYTOCHROME C-TYPE BIOGENESIS PROTEIN CCME HOMOLOG, MITOCHONDRIAL"/>
    <property type="match status" value="1"/>
</dbReference>
<dbReference type="RefSeq" id="WP_184029424.1">
    <property type="nucleotide sequence ID" value="NZ_JACIJJ010000004.1"/>
</dbReference>
<evidence type="ECO:0000256" key="9">
    <source>
        <dbReference type="ARBA" id="ARBA00023136"/>
    </source>
</evidence>
<dbReference type="AlphaFoldDB" id="A0A7W9EIP5"/>
<evidence type="ECO:0000256" key="5">
    <source>
        <dbReference type="ARBA" id="ARBA00022748"/>
    </source>
</evidence>
<dbReference type="InterPro" id="IPR012340">
    <property type="entry name" value="NA-bd_OB-fold"/>
</dbReference>
<dbReference type="InterPro" id="IPR036127">
    <property type="entry name" value="CcmE-like_sf"/>
</dbReference>
<comment type="function">
    <text evidence="10">Heme chaperone required for the biogenesis of c-type cytochromes. Transiently binds heme delivered by CcmC and transfers the heme to apo-cytochromes in a process facilitated by CcmF and CcmH.</text>
</comment>
<feature type="topological domain" description="Extracellular" evidence="10">
    <location>
        <begin position="29"/>
        <end position="149"/>
    </location>
</feature>
<keyword evidence="5 10" id="KW-0201">Cytochrome c-type biogenesis</keyword>
<name>A0A7W9EIP5_9SPHN</name>
<dbReference type="NCBIfam" id="NF009727">
    <property type="entry name" value="PRK13254.1-1"/>
    <property type="match status" value="1"/>
</dbReference>
<dbReference type="HAMAP" id="MF_01959">
    <property type="entry name" value="CcmE"/>
    <property type="match status" value="1"/>
</dbReference>
<sequence>MKAKHQRLALVGLGLVTIMGASGLALSALQDEAAFFYAPADVVGKAPPVGRAVRLGGMVEAGSIKKQGDGVSIAFTVTDGKASVPVTFSGITPDLFKEKSGVVAEGEFRADGSFAADNLLAKHDERYMPPQMKGKMAAAETLDTKTAQQ</sequence>
<comment type="caution">
    <text evidence="12">The sequence shown here is derived from an EMBL/GenBank/DDBJ whole genome shotgun (WGS) entry which is preliminary data.</text>
</comment>
<evidence type="ECO:0000256" key="1">
    <source>
        <dbReference type="ARBA" id="ARBA00004370"/>
    </source>
</evidence>
<feature type="topological domain" description="Cytoplasmic" evidence="10">
    <location>
        <begin position="1"/>
        <end position="7"/>
    </location>
</feature>
<keyword evidence="8 10" id="KW-0408">Iron</keyword>
<keyword evidence="3 10" id="KW-0812">Transmembrane</keyword>
<dbReference type="PANTHER" id="PTHR34128">
    <property type="entry name" value="CYTOCHROME C-TYPE BIOGENESIS PROTEIN CCME HOMOLOG, MITOCHONDRIAL"/>
    <property type="match status" value="1"/>
</dbReference>
<evidence type="ECO:0000256" key="4">
    <source>
        <dbReference type="ARBA" id="ARBA00022723"/>
    </source>
</evidence>
<dbReference type="Proteomes" id="UP000557739">
    <property type="component" value="Unassembled WGS sequence"/>
</dbReference>
<evidence type="ECO:0000256" key="11">
    <source>
        <dbReference type="PIRSR" id="PIRSR604329-50"/>
    </source>
</evidence>
<comment type="subcellular location">
    <subcellularLocation>
        <location evidence="10">Cell membrane</location>
        <topology evidence="10">Single-pass type II membrane protein</topology>
    </subcellularLocation>
    <subcellularLocation>
        <location evidence="1">Membrane</location>
    </subcellularLocation>
</comment>
<dbReference type="GO" id="GO:0017004">
    <property type="term" value="P:cytochrome complex assembly"/>
    <property type="evidence" value="ECO:0007669"/>
    <property type="project" value="UniProtKB-KW"/>
</dbReference>
<dbReference type="EMBL" id="JACIJJ010000004">
    <property type="protein sequence ID" value="MBB5699403.1"/>
    <property type="molecule type" value="Genomic_DNA"/>
</dbReference>
<proteinExistence type="inferred from homology"/>
<evidence type="ECO:0000256" key="8">
    <source>
        <dbReference type="ARBA" id="ARBA00023004"/>
    </source>
</evidence>
<keyword evidence="2 10" id="KW-0349">Heme</keyword>
<evidence type="ECO:0000256" key="3">
    <source>
        <dbReference type="ARBA" id="ARBA00022692"/>
    </source>
</evidence>
<dbReference type="SUPFAM" id="SSF82093">
    <property type="entry name" value="Heme chaperone CcmE"/>
    <property type="match status" value="1"/>
</dbReference>
<evidence type="ECO:0000256" key="2">
    <source>
        <dbReference type="ARBA" id="ARBA00022617"/>
    </source>
</evidence>
<evidence type="ECO:0000256" key="7">
    <source>
        <dbReference type="ARBA" id="ARBA00022989"/>
    </source>
</evidence>
<reference evidence="12 13" key="1">
    <citation type="submission" date="2020-08" db="EMBL/GenBank/DDBJ databases">
        <title>Genomic Encyclopedia of Type Strains, Phase IV (KMG-IV): sequencing the most valuable type-strain genomes for metagenomic binning, comparative biology and taxonomic classification.</title>
        <authorList>
            <person name="Goeker M."/>
        </authorList>
    </citation>
    <scope>NUCLEOTIDE SEQUENCE [LARGE SCALE GENOMIC DNA]</scope>
    <source>
        <strain evidence="12 13">DSM 27244</strain>
    </source>
</reference>
<keyword evidence="10" id="KW-1003">Cell membrane</keyword>
<keyword evidence="13" id="KW-1185">Reference proteome</keyword>
<accession>A0A7W9EIP5</accession>
<evidence type="ECO:0000256" key="10">
    <source>
        <dbReference type="HAMAP-Rule" id="MF_01959"/>
    </source>
</evidence>
<keyword evidence="9 10" id="KW-0472">Membrane</keyword>
<dbReference type="GO" id="GO:0020037">
    <property type="term" value="F:heme binding"/>
    <property type="evidence" value="ECO:0007669"/>
    <property type="project" value="InterPro"/>
</dbReference>
<dbReference type="Gene3D" id="2.40.50.140">
    <property type="entry name" value="Nucleic acid-binding proteins"/>
    <property type="match status" value="1"/>
</dbReference>
<dbReference type="GO" id="GO:0046872">
    <property type="term" value="F:metal ion binding"/>
    <property type="evidence" value="ECO:0007669"/>
    <property type="project" value="UniProtKB-KW"/>
</dbReference>
<dbReference type="InterPro" id="IPR004329">
    <property type="entry name" value="CcmE"/>
</dbReference>
<comment type="similarity">
    <text evidence="10">Belongs to the CcmE/CycJ family.</text>
</comment>
<keyword evidence="6 10" id="KW-0735">Signal-anchor</keyword>
<keyword evidence="4 10" id="KW-0479">Metal-binding</keyword>
<dbReference type="GO" id="GO:0017003">
    <property type="term" value="P:protein-heme linkage"/>
    <property type="evidence" value="ECO:0007669"/>
    <property type="project" value="UniProtKB-UniRule"/>
</dbReference>
<evidence type="ECO:0000256" key="6">
    <source>
        <dbReference type="ARBA" id="ARBA00022968"/>
    </source>
</evidence>
<evidence type="ECO:0000313" key="13">
    <source>
        <dbReference type="Proteomes" id="UP000557739"/>
    </source>
</evidence>
<protein>
    <recommendedName>
        <fullName evidence="10">Cytochrome c-type biogenesis protein CcmE</fullName>
    </recommendedName>
    <alternativeName>
        <fullName evidence="10">Cytochrome c maturation protein E</fullName>
    </alternativeName>
    <alternativeName>
        <fullName evidence="10">Heme chaperone CcmE</fullName>
    </alternativeName>
</protein>
<evidence type="ECO:0000313" key="12">
    <source>
        <dbReference type="EMBL" id="MBB5699403.1"/>
    </source>
</evidence>
<organism evidence="12 13">
    <name type="scientific">Sphingomonas yantingensis</name>
    <dbReference type="NCBI Taxonomy" id="1241761"/>
    <lineage>
        <taxon>Bacteria</taxon>
        <taxon>Pseudomonadati</taxon>
        <taxon>Pseudomonadota</taxon>
        <taxon>Alphaproteobacteria</taxon>
        <taxon>Sphingomonadales</taxon>
        <taxon>Sphingomonadaceae</taxon>
        <taxon>Sphingomonas</taxon>
    </lineage>
</organism>
<feature type="binding site" description="axial binding residue" evidence="10 11">
    <location>
        <position position="127"/>
    </location>
    <ligand>
        <name>heme</name>
        <dbReference type="ChEBI" id="CHEBI:30413"/>
    </ligand>
    <ligandPart>
        <name>Fe</name>
        <dbReference type="ChEBI" id="CHEBI:18248"/>
    </ligandPart>
</feature>
<keyword evidence="7 10" id="KW-1133">Transmembrane helix</keyword>
<feature type="binding site" description="covalent" evidence="10 11">
    <location>
        <position position="123"/>
    </location>
    <ligand>
        <name>heme</name>
        <dbReference type="ChEBI" id="CHEBI:30413"/>
    </ligand>
</feature>
<dbReference type="Pfam" id="PF03100">
    <property type="entry name" value="CcmE"/>
    <property type="match status" value="1"/>
</dbReference>
<dbReference type="GO" id="GO:0005886">
    <property type="term" value="C:plasma membrane"/>
    <property type="evidence" value="ECO:0007669"/>
    <property type="project" value="UniProtKB-SubCell"/>
</dbReference>
<dbReference type="NCBIfam" id="NF009731">
    <property type="entry name" value="PRK13254.1-5"/>
    <property type="match status" value="1"/>
</dbReference>